<organism evidence="1 2">
    <name type="scientific">Corynebacterium suedekumii</name>
    <dbReference type="NCBI Taxonomy" id="3049801"/>
    <lineage>
        <taxon>Bacteria</taxon>
        <taxon>Bacillati</taxon>
        <taxon>Actinomycetota</taxon>
        <taxon>Actinomycetes</taxon>
        <taxon>Mycobacteriales</taxon>
        <taxon>Corynebacteriaceae</taxon>
        <taxon>Corynebacterium</taxon>
    </lineage>
</organism>
<dbReference type="Gene3D" id="3.90.1200.10">
    <property type="match status" value="1"/>
</dbReference>
<proteinExistence type="predicted"/>
<protein>
    <submittedName>
        <fullName evidence="1">Phosphotransferase</fullName>
    </submittedName>
</protein>
<dbReference type="EMBL" id="CP126970">
    <property type="protein sequence ID" value="WIM71672.1"/>
    <property type="molecule type" value="Genomic_DNA"/>
</dbReference>
<gene>
    <name evidence="1" type="ORF">QP029_11575</name>
</gene>
<dbReference type="SUPFAM" id="SSF56112">
    <property type="entry name" value="Protein kinase-like (PK-like)"/>
    <property type="match status" value="1"/>
</dbReference>
<dbReference type="Proteomes" id="UP001238805">
    <property type="component" value="Chromosome"/>
</dbReference>
<name>A0ABY8VRU7_9CORY</name>
<evidence type="ECO:0000313" key="1">
    <source>
        <dbReference type="EMBL" id="WIM71672.1"/>
    </source>
</evidence>
<evidence type="ECO:0000313" key="2">
    <source>
        <dbReference type="Proteomes" id="UP001238805"/>
    </source>
</evidence>
<reference evidence="1 2" key="1">
    <citation type="submission" date="2023-05" db="EMBL/GenBank/DDBJ databases">
        <title>Corynebacterium suedekumii sp. nov. and Corynebacterium breve sp. nov. isolated from raw cow's milk.</title>
        <authorList>
            <person name="Baer M.K."/>
            <person name="Mehl L."/>
            <person name="Hellmuth R."/>
            <person name="Marke G."/>
            <person name="Lipski A."/>
        </authorList>
    </citation>
    <scope>NUCLEOTIDE SEQUENCE [LARGE SCALE GENOMIC DNA]</scope>
    <source>
        <strain evidence="1 2">LM112</strain>
    </source>
</reference>
<dbReference type="InterPro" id="IPR011009">
    <property type="entry name" value="Kinase-like_dom_sf"/>
</dbReference>
<dbReference type="RefSeq" id="WP_284876237.1">
    <property type="nucleotide sequence ID" value="NZ_CP126970.1"/>
</dbReference>
<keyword evidence="2" id="KW-1185">Reference proteome</keyword>
<accession>A0ABY8VRU7</accession>
<sequence length="407" mass="44709">MLTHDDIVGVAADLLSKRFGGSQQLTDVQQLSGSGSAIVLRARVAPSPFLQQRSVILKYVPVTGEQLDDAALIREIVSYQFTTSLSEVVRPGPVLLAHDVAQRIIVITDSGDGDTFADLLETDNGERRVNILRNLGTALGRMHSGTAQREHDFEILLTRMLRNHPDFGEIQRLRDTALLQSITIGEQLLRNAGFDIPDLVSTFAADGRSRLLAAHHRAFTPFDLSPDNIIVAEKTHFLDYEWAGFRDVSFDIACVIAGFPQFVFSHPISDDEADVFVEAWVHEVSQLWPNVTNEAHLHSRVVAALLGWALSTVAIMEFGSLSGAVAALHLEDGDFDAEAMETDGRLLRPGNHGPFAREELIVRRDMYETFEALARYAARGVDPSYGVIAAFAREVAARVAEPGLPGY</sequence>